<dbReference type="FunCoup" id="A7S3H1">
    <property type="interactions" value="7"/>
</dbReference>
<dbReference type="Proteomes" id="UP000001593">
    <property type="component" value="Unassembled WGS sequence"/>
</dbReference>
<keyword evidence="3" id="KW-1133">Transmembrane helix</keyword>
<comment type="similarity">
    <text evidence="2">Belongs to the short-chain dehydrogenases/reductases (SDR) family.</text>
</comment>
<dbReference type="InterPro" id="IPR002347">
    <property type="entry name" value="SDR_fam"/>
</dbReference>
<evidence type="ECO:0000256" key="3">
    <source>
        <dbReference type="SAM" id="Phobius"/>
    </source>
</evidence>
<evidence type="ECO:0000313" key="4">
    <source>
        <dbReference type="EMBL" id="EDO41770.1"/>
    </source>
</evidence>
<dbReference type="HOGENOM" id="CLU_010194_2_0_1"/>
<dbReference type="PRINTS" id="PR00080">
    <property type="entry name" value="SDRFAMILY"/>
</dbReference>
<dbReference type="OrthoDB" id="5296at2759"/>
<dbReference type="InterPro" id="IPR020904">
    <property type="entry name" value="Sc_DH/Rdtase_CS"/>
</dbReference>
<keyword evidence="3" id="KW-0472">Membrane</keyword>
<dbReference type="PANTHER" id="PTHR43313">
    <property type="entry name" value="SHORT-CHAIN DEHYDROGENASE/REDUCTASE FAMILY 9C"/>
    <property type="match status" value="1"/>
</dbReference>
<protein>
    <submittedName>
        <fullName evidence="4">Uncharacterized protein</fullName>
    </submittedName>
</protein>
<sequence length="344" mass="38695">MITLQSLSLAWEHIFVIIVLLVFTLWIFRKLVKSDCPIKDLESKYVLITGCDSGFGQETAILLDSLGVHVIATCLTARGEQELQKECCGRVRTFRLDVTKSKEVQEVYRALQEELPHGTGLWGVVNNAGIAGVGPVDWIPVERFKHVADINLWGLVDVTKTFLPLVKRARGRIVNVTSIAGRFTLPFASPYSVSKYGAEAFSDAIRRELAPFGISVSIVEPGFFRTKMPTRENLTQQWETLWENLDDDKRDEYGEHYYNTRVKNMVEGIADMMASPNTHHVCKAIAHALTSRTPKPRYVIGQDANYLWYLLSLLPTSAGDTLLRMLEKKADPQCVAGDRLPLLQ</sequence>
<dbReference type="OMA" id="WIPVERF"/>
<dbReference type="EMBL" id="DS469573">
    <property type="protein sequence ID" value="EDO41770.1"/>
    <property type="molecule type" value="Genomic_DNA"/>
</dbReference>
<keyword evidence="3" id="KW-0812">Transmembrane</keyword>
<dbReference type="PRINTS" id="PR00081">
    <property type="entry name" value="GDHRDH"/>
</dbReference>
<dbReference type="AlphaFoldDB" id="A7S3H1"/>
<dbReference type="PhylomeDB" id="A7S3H1"/>
<proteinExistence type="inferred from homology"/>
<dbReference type="InParanoid" id="A7S3H1"/>
<dbReference type="PANTHER" id="PTHR43313:SF50">
    <property type="entry name" value="GH26015P"/>
    <property type="match status" value="1"/>
</dbReference>
<dbReference type="STRING" id="45351.A7S3H1"/>
<dbReference type="KEGG" id="nve:5513545"/>
<evidence type="ECO:0000256" key="2">
    <source>
        <dbReference type="RuleBase" id="RU000363"/>
    </source>
</evidence>
<gene>
    <name evidence="4" type="ORF">NEMVEDRAFT_v1g185226</name>
</gene>
<dbReference type="PROSITE" id="PS00061">
    <property type="entry name" value="ADH_SHORT"/>
    <property type="match status" value="1"/>
</dbReference>
<organism evidence="4 5">
    <name type="scientific">Nematostella vectensis</name>
    <name type="common">Starlet sea anemone</name>
    <dbReference type="NCBI Taxonomy" id="45351"/>
    <lineage>
        <taxon>Eukaryota</taxon>
        <taxon>Metazoa</taxon>
        <taxon>Cnidaria</taxon>
        <taxon>Anthozoa</taxon>
        <taxon>Hexacorallia</taxon>
        <taxon>Actiniaria</taxon>
        <taxon>Edwardsiidae</taxon>
        <taxon>Nematostella</taxon>
    </lineage>
</organism>
<dbReference type="Gene3D" id="3.40.50.720">
    <property type="entry name" value="NAD(P)-binding Rossmann-like Domain"/>
    <property type="match status" value="1"/>
</dbReference>
<dbReference type="GO" id="GO:0016491">
    <property type="term" value="F:oxidoreductase activity"/>
    <property type="evidence" value="ECO:0000318"/>
    <property type="project" value="GO_Central"/>
</dbReference>
<accession>A7S3H1</accession>
<dbReference type="eggNOG" id="KOG1610">
    <property type="taxonomic scope" value="Eukaryota"/>
</dbReference>
<dbReference type="SUPFAM" id="SSF51735">
    <property type="entry name" value="NAD(P)-binding Rossmann-fold domains"/>
    <property type="match status" value="1"/>
</dbReference>
<dbReference type="InterPro" id="IPR036291">
    <property type="entry name" value="NAD(P)-bd_dom_sf"/>
</dbReference>
<name>A7S3H1_NEMVE</name>
<evidence type="ECO:0000256" key="1">
    <source>
        <dbReference type="ARBA" id="ARBA00023002"/>
    </source>
</evidence>
<dbReference type="Pfam" id="PF00106">
    <property type="entry name" value="adh_short"/>
    <property type="match status" value="1"/>
</dbReference>
<dbReference type="GO" id="GO:0008202">
    <property type="term" value="P:steroid metabolic process"/>
    <property type="evidence" value="ECO:0000318"/>
    <property type="project" value="GO_Central"/>
</dbReference>
<keyword evidence="5" id="KW-1185">Reference proteome</keyword>
<feature type="transmembrane region" description="Helical" evidence="3">
    <location>
        <begin position="7"/>
        <end position="28"/>
    </location>
</feature>
<reference evidence="4 5" key="1">
    <citation type="journal article" date="2007" name="Science">
        <title>Sea anemone genome reveals ancestral eumetazoan gene repertoire and genomic organization.</title>
        <authorList>
            <person name="Putnam N.H."/>
            <person name="Srivastava M."/>
            <person name="Hellsten U."/>
            <person name="Dirks B."/>
            <person name="Chapman J."/>
            <person name="Salamov A."/>
            <person name="Terry A."/>
            <person name="Shapiro H."/>
            <person name="Lindquist E."/>
            <person name="Kapitonov V.V."/>
            <person name="Jurka J."/>
            <person name="Genikhovich G."/>
            <person name="Grigoriev I.V."/>
            <person name="Lucas S.M."/>
            <person name="Steele R.E."/>
            <person name="Finnerty J.R."/>
            <person name="Technau U."/>
            <person name="Martindale M.Q."/>
            <person name="Rokhsar D.S."/>
        </authorList>
    </citation>
    <scope>NUCLEOTIDE SEQUENCE [LARGE SCALE GENOMIC DNA]</scope>
    <source>
        <strain evidence="5">CH2 X CH6</strain>
    </source>
</reference>
<keyword evidence="1" id="KW-0560">Oxidoreductase</keyword>
<evidence type="ECO:0000313" key="5">
    <source>
        <dbReference type="Proteomes" id="UP000001593"/>
    </source>
</evidence>